<organism evidence="1">
    <name type="scientific">marine sediment metagenome</name>
    <dbReference type="NCBI Taxonomy" id="412755"/>
    <lineage>
        <taxon>unclassified sequences</taxon>
        <taxon>metagenomes</taxon>
        <taxon>ecological metagenomes</taxon>
    </lineage>
</organism>
<dbReference type="AlphaFoldDB" id="A0A0F9PAH3"/>
<comment type="caution">
    <text evidence="1">The sequence shown here is derived from an EMBL/GenBank/DDBJ whole genome shotgun (WGS) entry which is preliminary data.</text>
</comment>
<evidence type="ECO:0000313" key="1">
    <source>
        <dbReference type="EMBL" id="KKN28800.1"/>
    </source>
</evidence>
<dbReference type="EMBL" id="LAZR01002533">
    <property type="protein sequence ID" value="KKN28800.1"/>
    <property type="molecule type" value="Genomic_DNA"/>
</dbReference>
<sequence>MLQYRKGPQQEKLDDLPTHKIDLVMNGDTEGIWVKQGTDYVVLQNAALHFHPFPSWGVVFSSKNPPGDRRETVDVSHLAPQDGLELHPEAWETYVERGVIDAEGAFIPPPEREDRRPSA</sequence>
<name>A0A0F9PAH3_9ZZZZ</name>
<gene>
    <name evidence="1" type="ORF">LCGC14_0850400</name>
</gene>
<proteinExistence type="predicted"/>
<reference evidence="1" key="1">
    <citation type="journal article" date="2015" name="Nature">
        <title>Complex archaea that bridge the gap between prokaryotes and eukaryotes.</title>
        <authorList>
            <person name="Spang A."/>
            <person name="Saw J.H."/>
            <person name="Jorgensen S.L."/>
            <person name="Zaremba-Niedzwiedzka K."/>
            <person name="Martijn J."/>
            <person name="Lind A.E."/>
            <person name="van Eijk R."/>
            <person name="Schleper C."/>
            <person name="Guy L."/>
            <person name="Ettema T.J."/>
        </authorList>
    </citation>
    <scope>NUCLEOTIDE SEQUENCE</scope>
</reference>
<accession>A0A0F9PAH3</accession>
<protein>
    <submittedName>
        <fullName evidence="1">Uncharacterized protein</fullName>
    </submittedName>
</protein>